<feature type="chain" id="PRO_5042516995" evidence="1">
    <location>
        <begin position="27"/>
        <end position="100"/>
    </location>
</feature>
<gene>
    <name evidence="2" type="ORF">QBC47DRAFT_438241</name>
</gene>
<sequence>MNKLRRLFPSKILITITTIFALSANAVVVDIFHDDHCNEPAGQCNVWDSTCAPTGSFSSMRIVTAGGSGQSFEPTARITAHPNLAINASARTLSQELASP</sequence>
<keyword evidence="3" id="KW-1185">Reference proteome</keyword>
<proteinExistence type="predicted"/>
<comment type="caution">
    <text evidence="2">The sequence shown here is derived from an EMBL/GenBank/DDBJ whole genome shotgun (WGS) entry which is preliminary data.</text>
</comment>
<keyword evidence="1" id="KW-0732">Signal</keyword>
<dbReference type="AlphaFoldDB" id="A0AAJ0BKH7"/>
<protein>
    <submittedName>
        <fullName evidence="2">Uncharacterized protein</fullName>
    </submittedName>
</protein>
<dbReference type="Proteomes" id="UP001239445">
    <property type="component" value="Unassembled WGS sequence"/>
</dbReference>
<organism evidence="2 3">
    <name type="scientific">Echria macrotheca</name>
    <dbReference type="NCBI Taxonomy" id="438768"/>
    <lineage>
        <taxon>Eukaryota</taxon>
        <taxon>Fungi</taxon>
        <taxon>Dikarya</taxon>
        <taxon>Ascomycota</taxon>
        <taxon>Pezizomycotina</taxon>
        <taxon>Sordariomycetes</taxon>
        <taxon>Sordariomycetidae</taxon>
        <taxon>Sordariales</taxon>
        <taxon>Schizotheciaceae</taxon>
        <taxon>Echria</taxon>
    </lineage>
</organism>
<dbReference type="EMBL" id="MU839828">
    <property type="protein sequence ID" value="KAK1759935.1"/>
    <property type="molecule type" value="Genomic_DNA"/>
</dbReference>
<name>A0AAJ0BKH7_9PEZI</name>
<evidence type="ECO:0000313" key="2">
    <source>
        <dbReference type="EMBL" id="KAK1759935.1"/>
    </source>
</evidence>
<evidence type="ECO:0000313" key="3">
    <source>
        <dbReference type="Proteomes" id="UP001239445"/>
    </source>
</evidence>
<feature type="signal peptide" evidence="1">
    <location>
        <begin position="1"/>
        <end position="26"/>
    </location>
</feature>
<reference evidence="2" key="1">
    <citation type="submission" date="2023-06" db="EMBL/GenBank/DDBJ databases">
        <title>Genome-scale phylogeny and comparative genomics of the fungal order Sordariales.</title>
        <authorList>
            <consortium name="Lawrence Berkeley National Laboratory"/>
            <person name="Hensen N."/>
            <person name="Bonometti L."/>
            <person name="Westerberg I."/>
            <person name="Brannstrom I.O."/>
            <person name="Guillou S."/>
            <person name="Cros-Aarteil S."/>
            <person name="Calhoun S."/>
            <person name="Haridas S."/>
            <person name="Kuo A."/>
            <person name="Mondo S."/>
            <person name="Pangilinan J."/>
            <person name="Riley R."/>
            <person name="Labutti K."/>
            <person name="Andreopoulos B."/>
            <person name="Lipzen A."/>
            <person name="Chen C."/>
            <person name="Yanf M."/>
            <person name="Daum C."/>
            <person name="Ng V."/>
            <person name="Clum A."/>
            <person name="Steindorff A."/>
            <person name="Ohm R."/>
            <person name="Martin F."/>
            <person name="Silar P."/>
            <person name="Natvig D."/>
            <person name="Lalanne C."/>
            <person name="Gautier V."/>
            <person name="Ament-Velasquez S.L."/>
            <person name="Kruys A."/>
            <person name="Hutchinson M.I."/>
            <person name="Powell A.J."/>
            <person name="Barry K."/>
            <person name="Miller A.N."/>
            <person name="Grigoriev I.V."/>
            <person name="Debuchy R."/>
            <person name="Gladieux P."/>
            <person name="Thoren M.H."/>
            <person name="Johannesson H."/>
        </authorList>
    </citation>
    <scope>NUCLEOTIDE SEQUENCE</scope>
    <source>
        <strain evidence="2">PSN4</strain>
    </source>
</reference>
<evidence type="ECO:0000256" key="1">
    <source>
        <dbReference type="SAM" id="SignalP"/>
    </source>
</evidence>
<accession>A0AAJ0BKH7</accession>